<evidence type="ECO:0000313" key="9">
    <source>
        <dbReference type="EMBL" id="KAF4619065.1"/>
    </source>
</evidence>
<keyword evidence="6" id="KW-0175">Coiled coil</keyword>
<gene>
    <name evidence="9" type="ORF">G7Y89_g14784</name>
</gene>
<evidence type="ECO:0000256" key="6">
    <source>
        <dbReference type="SAM" id="Coils"/>
    </source>
</evidence>
<dbReference type="GO" id="GO:0000981">
    <property type="term" value="F:DNA-binding transcription factor activity, RNA polymerase II-specific"/>
    <property type="evidence" value="ECO:0007669"/>
    <property type="project" value="TreeGrafter"/>
</dbReference>
<proteinExistence type="predicted"/>
<name>A0A8H4VSU7_9HELO</name>
<dbReference type="SMART" id="SM00353">
    <property type="entry name" value="HLH"/>
    <property type="match status" value="1"/>
</dbReference>
<dbReference type="CDD" id="cd11395">
    <property type="entry name" value="bHLHzip_SREBP_like"/>
    <property type="match status" value="1"/>
</dbReference>
<dbReference type="SUPFAM" id="SSF47459">
    <property type="entry name" value="HLH, helix-loop-helix DNA-binding domain"/>
    <property type="match status" value="1"/>
</dbReference>
<evidence type="ECO:0000256" key="5">
    <source>
        <dbReference type="ARBA" id="ARBA00023242"/>
    </source>
</evidence>
<dbReference type="PANTHER" id="PTHR15741:SF27">
    <property type="entry name" value="TRANSCRIPTION FACTOR AP-4"/>
    <property type="match status" value="1"/>
</dbReference>
<dbReference type="InterPro" id="IPR036638">
    <property type="entry name" value="HLH_DNA-bd_sf"/>
</dbReference>
<feature type="compositionally biased region" description="Polar residues" evidence="7">
    <location>
        <begin position="99"/>
        <end position="113"/>
    </location>
</feature>
<keyword evidence="5" id="KW-0539">Nucleus</keyword>
<evidence type="ECO:0000256" key="1">
    <source>
        <dbReference type="ARBA" id="ARBA00004123"/>
    </source>
</evidence>
<evidence type="ECO:0000256" key="7">
    <source>
        <dbReference type="SAM" id="MobiDB-lite"/>
    </source>
</evidence>
<keyword evidence="3" id="KW-0238">DNA-binding</keyword>
<dbReference type="OrthoDB" id="3542681at2759"/>
<dbReference type="EMBL" id="JAAMPI010002050">
    <property type="protein sequence ID" value="KAF4619065.1"/>
    <property type="molecule type" value="Genomic_DNA"/>
</dbReference>
<feature type="coiled-coil region" evidence="6">
    <location>
        <begin position="226"/>
        <end position="260"/>
    </location>
</feature>
<evidence type="ECO:0000256" key="4">
    <source>
        <dbReference type="ARBA" id="ARBA00023163"/>
    </source>
</evidence>
<organism evidence="9 10">
    <name type="scientific">Cudoniella acicularis</name>
    <dbReference type="NCBI Taxonomy" id="354080"/>
    <lineage>
        <taxon>Eukaryota</taxon>
        <taxon>Fungi</taxon>
        <taxon>Dikarya</taxon>
        <taxon>Ascomycota</taxon>
        <taxon>Pezizomycotina</taxon>
        <taxon>Leotiomycetes</taxon>
        <taxon>Helotiales</taxon>
        <taxon>Tricladiaceae</taxon>
        <taxon>Cudoniella</taxon>
    </lineage>
</organism>
<dbReference type="GO" id="GO:0005634">
    <property type="term" value="C:nucleus"/>
    <property type="evidence" value="ECO:0007669"/>
    <property type="project" value="UniProtKB-SubCell"/>
</dbReference>
<feature type="compositionally biased region" description="Low complexity" evidence="7">
    <location>
        <begin position="147"/>
        <end position="172"/>
    </location>
</feature>
<dbReference type="Pfam" id="PF00010">
    <property type="entry name" value="HLH"/>
    <property type="match status" value="1"/>
</dbReference>
<dbReference type="GO" id="GO:0046983">
    <property type="term" value="F:protein dimerization activity"/>
    <property type="evidence" value="ECO:0007669"/>
    <property type="project" value="InterPro"/>
</dbReference>
<dbReference type="InterPro" id="IPR052207">
    <property type="entry name" value="Max-like/E-box_TFs"/>
</dbReference>
<evidence type="ECO:0000256" key="3">
    <source>
        <dbReference type="ARBA" id="ARBA00023125"/>
    </source>
</evidence>
<reference evidence="9 10" key="1">
    <citation type="submission" date="2020-03" db="EMBL/GenBank/DDBJ databases">
        <title>Draft Genome Sequence of Cudoniella acicularis.</title>
        <authorList>
            <person name="Buettner E."/>
            <person name="Kellner H."/>
        </authorList>
    </citation>
    <scope>NUCLEOTIDE SEQUENCE [LARGE SCALE GENOMIC DNA]</scope>
    <source>
        <strain evidence="9 10">DSM 108380</strain>
    </source>
</reference>
<comment type="subcellular location">
    <subcellularLocation>
        <location evidence="1">Nucleus</location>
    </subcellularLocation>
</comment>
<feature type="domain" description="BHLH" evidence="8">
    <location>
        <begin position="173"/>
        <end position="236"/>
    </location>
</feature>
<dbReference type="Proteomes" id="UP000566819">
    <property type="component" value="Unassembled WGS sequence"/>
</dbReference>
<feature type="region of interest" description="Disordered" evidence="7">
    <location>
        <begin position="91"/>
        <end position="190"/>
    </location>
</feature>
<dbReference type="InterPro" id="IPR011598">
    <property type="entry name" value="bHLH_dom"/>
</dbReference>
<evidence type="ECO:0000259" key="8">
    <source>
        <dbReference type="PROSITE" id="PS50888"/>
    </source>
</evidence>
<keyword evidence="10" id="KW-1185">Reference proteome</keyword>
<evidence type="ECO:0000313" key="10">
    <source>
        <dbReference type="Proteomes" id="UP000566819"/>
    </source>
</evidence>
<dbReference type="PANTHER" id="PTHR15741">
    <property type="entry name" value="BASIC HELIX-LOOP-HELIX ZIP TRANSCRIPTION FACTOR"/>
    <property type="match status" value="1"/>
</dbReference>
<evidence type="ECO:0000256" key="2">
    <source>
        <dbReference type="ARBA" id="ARBA00023015"/>
    </source>
</evidence>
<protein>
    <recommendedName>
        <fullName evidence="8">BHLH domain-containing protein</fullName>
    </recommendedName>
</protein>
<comment type="caution">
    <text evidence="9">The sequence shown here is derived from an EMBL/GenBank/DDBJ whole genome shotgun (WGS) entry which is preliminary data.</text>
</comment>
<dbReference type="GO" id="GO:0000978">
    <property type="term" value="F:RNA polymerase II cis-regulatory region sequence-specific DNA binding"/>
    <property type="evidence" value="ECO:0007669"/>
    <property type="project" value="TreeGrafter"/>
</dbReference>
<accession>A0A8H4VSU7</accession>
<dbReference type="AlphaFoldDB" id="A0A8H4VSU7"/>
<dbReference type="PROSITE" id="PS50888">
    <property type="entry name" value="BHLH"/>
    <property type="match status" value="1"/>
</dbReference>
<dbReference type="Gene3D" id="4.10.280.10">
    <property type="entry name" value="Helix-loop-helix DNA-binding domain"/>
    <property type="match status" value="1"/>
</dbReference>
<keyword evidence="2" id="KW-0805">Transcription regulation</keyword>
<sequence length="270" mass="29516">MQNGYCQPDLGQYFTYSVPSPPAGDGFVWEEPDLTSPTWSSSAYILSPTSAGNPFESSFGESNNAYFTDPTLPWALSDDDTLFPAAKNADYPAAAPSLDGNSSVSEAPSYTKSTLEEPESVGKSMEYKPAWTTKAVEKRSSKRVKSSARNSKVSNSKSSRASSSDSESGSNSRGRRNHNLTEKKYRNRLNGQFETLLEALPPAPSGDSPPGIDGQHEKRISKAEVLILAKEHIESLEKKHIELENERKALTKDMEQLKNAWASLGGQMMP</sequence>
<keyword evidence="4" id="KW-0804">Transcription</keyword>